<keyword evidence="2" id="KW-1185">Reference proteome</keyword>
<evidence type="ECO:0000313" key="2">
    <source>
        <dbReference type="Proteomes" id="UP000184612"/>
    </source>
</evidence>
<accession>A0A1M7Y693</accession>
<dbReference type="AlphaFoldDB" id="A0A1M7Y693"/>
<protein>
    <submittedName>
        <fullName evidence="1">Uncharacterized protein</fullName>
    </submittedName>
</protein>
<evidence type="ECO:0000313" key="1">
    <source>
        <dbReference type="EMBL" id="SHO48111.1"/>
    </source>
</evidence>
<proteinExistence type="predicted"/>
<sequence>MILRFSLISYTKEYIILEGISDFIGAVESERKFRKRRGATM</sequence>
<gene>
    <name evidence="1" type="ORF">SAMN02745217_01681</name>
</gene>
<reference evidence="1 2" key="1">
    <citation type="submission" date="2016-12" db="EMBL/GenBank/DDBJ databases">
        <authorList>
            <person name="Song W.-J."/>
            <person name="Kurnit D.M."/>
        </authorList>
    </citation>
    <scope>NUCLEOTIDE SEQUENCE [LARGE SCALE GENOMIC DNA]</scope>
    <source>
        <strain evidence="1 2">DSM 12503</strain>
    </source>
</reference>
<name>A0A1M7Y693_9FIRM</name>
<dbReference type="STRING" id="1121345.SAMN02745217_01681"/>
<organism evidence="1 2">
    <name type="scientific">Anaerocolumna xylanovorans DSM 12503</name>
    <dbReference type="NCBI Taxonomy" id="1121345"/>
    <lineage>
        <taxon>Bacteria</taxon>
        <taxon>Bacillati</taxon>
        <taxon>Bacillota</taxon>
        <taxon>Clostridia</taxon>
        <taxon>Lachnospirales</taxon>
        <taxon>Lachnospiraceae</taxon>
        <taxon>Anaerocolumna</taxon>
    </lineage>
</organism>
<dbReference type="Proteomes" id="UP000184612">
    <property type="component" value="Unassembled WGS sequence"/>
</dbReference>
<dbReference type="EMBL" id="FRFD01000005">
    <property type="protein sequence ID" value="SHO48111.1"/>
    <property type="molecule type" value="Genomic_DNA"/>
</dbReference>